<protein>
    <recommendedName>
        <fullName evidence="8">MADS-box domain-containing protein</fullName>
    </recommendedName>
</protein>
<dbReference type="PROSITE" id="PS50066">
    <property type="entry name" value="MADS_BOX_2"/>
    <property type="match status" value="1"/>
</dbReference>
<dbReference type="SMART" id="SM00432">
    <property type="entry name" value="MADS"/>
    <property type="match status" value="1"/>
</dbReference>
<dbReference type="SUPFAM" id="SSF55455">
    <property type="entry name" value="SRF-like"/>
    <property type="match status" value="1"/>
</dbReference>
<name>A0A6A2ZHA6_HIBSY</name>
<reference evidence="9" key="1">
    <citation type="submission" date="2019-09" db="EMBL/GenBank/DDBJ databases">
        <title>Draft genome information of white flower Hibiscus syriacus.</title>
        <authorList>
            <person name="Kim Y.-M."/>
        </authorList>
    </citation>
    <scope>NUCLEOTIDE SEQUENCE [LARGE SCALE GENOMIC DNA]</scope>
    <source>
        <strain evidence="9">YM2019G1</strain>
    </source>
</reference>
<comment type="caution">
    <text evidence="9">The sequence shown here is derived from an EMBL/GenBank/DDBJ whole genome shotgun (WGS) entry which is preliminary data.</text>
</comment>
<dbReference type="FunFam" id="3.40.1810.10:FF:000006">
    <property type="entry name" value="Agamous-like MADS-box protein AGL62"/>
    <property type="match status" value="1"/>
</dbReference>
<evidence type="ECO:0000256" key="6">
    <source>
        <dbReference type="SAM" id="Coils"/>
    </source>
</evidence>
<keyword evidence="4" id="KW-0804">Transcription</keyword>
<evidence type="ECO:0000256" key="3">
    <source>
        <dbReference type="ARBA" id="ARBA00023125"/>
    </source>
</evidence>
<dbReference type="GO" id="GO:0046983">
    <property type="term" value="F:protein dimerization activity"/>
    <property type="evidence" value="ECO:0007669"/>
    <property type="project" value="InterPro"/>
</dbReference>
<gene>
    <name evidence="9" type="ORF">F3Y22_tig00110893pilonHSYRG00416</name>
</gene>
<dbReference type="GO" id="GO:0005634">
    <property type="term" value="C:nucleus"/>
    <property type="evidence" value="ECO:0007669"/>
    <property type="project" value="UniProtKB-SubCell"/>
</dbReference>
<dbReference type="GO" id="GO:0000978">
    <property type="term" value="F:RNA polymerase II cis-regulatory region sequence-specific DNA binding"/>
    <property type="evidence" value="ECO:0007669"/>
    <property type="project" value="TreeGrafter"/>
</dbReference>
<keyword evidence="10" id="KW-1185">Reference proteome</keyword>
<comment type="subcellular location">
    <subcellularLocation>
        <location evidence="1">Nucleus</location>
    </subcellularLocation>
</comment>
<keyword evidence="5" id="KW-0539">Nucleus</keyword>
<evidence type="ECO:0000313" key="10">
    <source>
        <dbReference type="Proteomes" id="UP000436088"/>
    </source>
</evidence>
<dbReference type="InterPro" id="IPR033896">
    <property type="entry name" value="MEF2-like_N"/>
</dbReference>
<dbReference type="PANTHER" id="PTHR11945">
    <property type="entry name" value="MADS BOX PROTEIN"/>
    <property type="match status" value="1"/>
</dbReference>
<dbReference type="InterPro" id="IPR036879">
    <property type="entry name" value="TF_MADSbox_sf"/>
</dbReference>
<dbReference type="InterPro" id="IPR002100">
    <property type="entry name" value="TF_MADSbox"/>
</dbReference>
<dbReference type="CDD" id="cd00265">
    <property type="entry name" value="MADS_MEF2_like"/>
    <property type="match status" value="1"/>
</dbReference>
<feature type="coiled-coil region" evidence="6">
    <location>
        <begin position="90"/>
        <end position="168"/>
    </location>
</feature>
<dbReference type="GO" id="GO:0045944">
    <property type="term" value="P:positive regulation of transcription by RNA polymerase II"/>
    <property type="evidence" value="ECO:0007669"/>
    <property type="project" value="InterPro"/>
</dbReference>
<dbReference type="PANTHER" id="PTHR11945:SF776">
    <property type="entry name" value="AGAMOUS-LIKE 50-RELATED"/>
    <property type="match status" value="1"/>
</dbReference>
<dbReference type="GO" id="GO:0000981">
    <property type="term" value="F:DNA-binding transcription factor activity, RNA polymerase II-specific"/>
    <property type="evidence" value="ECO:0007669"/>
    <property type="project" value="TreeGrafter"/>
</dbReference>
<evidence type="ECO:0000313" key="9">
    <source>
        <dbReference type="EMBL" id="KAE8690739.1"/>
    </source>
</evidence>
<dbReference type="Gene3D" id="3.40.1810.10">
    <property type="entry name" value="Transcription factor, MADS-box"/>
    <property type="match status" value="1"/>
</dbReference>
<keyword evidence="3" id="KW-0238">DNA-binding</keyword>
<feature type="region of interest" description="Disordered" evidence="7">
    <location>
        <begin position="278"/>
        <end position="309"/>
    </location>
</feature>
<organism evidence="9 10">
    <name type="scientific">Hibiscus syriacus</name>
    <name type="common">Rose of Sharon</name>
    <dbReference type="NCBI Taxonomy" id="106335"/>
    <lineage>
        <taxon>Eukaryota</taxon>
        <taxon>Viridiplantae</taxon>
        <taxon>Streptophyta</taxon>
        <taxon>Embryophyta</taxon>
        <taxon>Tracheophyta</taxon>
        <taxon>Spermatophyta</taxon>
        <taxon>Magnoliopsida</taxon>
        <taxon>eudicotyledons</taxon>
        <taxon>Gunneridae</taxon>
        <taxon>Pentapetalae</taxon>
        <taxon>rosids</taxon>
        <taxon>malvids</taxon>
        <taxon>Malvales</taxon>
        <taxon>Malvaceae</taxon>
        <taxon>Malvoideae</taxon>
        <taxon>Hibiscus</taxon>
    </lineage>
</organism>
<dbReference type="EMBL" id="VEPZ02001150">
    <property type="protein sequence ID" value="KAE8690739.1"/>
    <property type="molecule type" value="Genomic_DNA"/>
</dbReference>
<keyword evidence="6" id="KW-0175">Coiled coil</keyword>
<feature type="domain" description="MADS-box" evidence="8">
    <location>
        <begin position="6"/>
        <end position="66"/>
    </location>
</feature>
<dbReference type="Pfam" id="PF00319">
    <property type="entry name" value="SRF-TF"/>
    <property type="match status" value="1"/>
</dbReference>
<evidence type="ECO:0000256" key="5">
    <source>
        <dbReference type="ARBA" id="ARBA00023242"/>
    </source>
</evidence>
<dbReference type="PRINTS" id="PR00404">
    <property type="entry name" value="MADSDOMAIN"/>
</dbReference>
<proteinExistence type="predicted"/>
<evidence type="ECO:0000259" key="8">
    <source>
        <dbReference type="PROSITE" id="PS50066"/>
    </source>
</evidence>
<dbReference type="Proteomes" id="UP000436088">
    <property type="component" value="Unassembled WGS sequence"/>
</dbReference>
<evidence type="ECO:0000256" key="1">
    <source>
        <dbReference type="ARBA" id="ARBA00004123"/>
    </source>
</evidence>
<keyword evidence="2" id="KW-0805">Transcription regulation</keyword>
<evidence type="ECO:0000256" key="4">
    <source>
        <dbReference type="ARBA" id="ARBA00023163"/>
    </source>
</evidence>
<dbReference type="AlphaFoldDB" id="A0A6A2ZHA6"/>
<accession>A0A6A2ZHA6</accession>
<sequence length="329" mass="36144">MEKKTLGRQRVEMKKITNETHLIVSFSKRKAGLFKKASEISTLCGAELAIVVFSPSKKPFSFGNPTVDTVVDRYLNCSPPDTSETSLLIKARQNANIRQLNNEITRATDKLEAAKELGEQLKVMINENQHPKIQALDLSQLLELKSALERLKKDVEEEEQKLAVLNADSQQFYFGNSSGQGVMAFDVNMIGGRFVVPNSIVPTPGYSLNPSEGYNVNPAEQFNVIPVNPTEEDDIDPVEEYIVDPSEVNHVWSALEYNDNPAEGYDINPVDNMAAPHGSGGIHNNNLPGNDTAGIPGSGGGCNSNPPNNDVLDPLDLFFQELEKDFSNI</sequence>
<evidence type="ECO:0000256" key="2">
    <source>
        <dbReference type="ARBA" id="ARBA00023015"/>
    </source>
</evidence>
<evidence type="ECO:0000256" key="7">
    <source>
        <dbReference type="SAM" id="MobiDB-lite"/>
    </source>
</evidence>